<gene>
    <name evidence="3" type="ORF">GGR06_004154</name>
</gene>
<reference evidence="3" key="1">
    <citation type="submission" date="2020-08" db="EMBL/GenBank/DDBJ databases">
        <title>Genomic Encyclopedia of Type Strains, Phase IV (KMG-IV): sequencing the most valuable type-strain genomes for metagenomic binning, comparative biology and taxonomic classification.</title>
        <authorList>
            <person name="Goeker M."/>
        </authorList>
    </citation>
    <scope>NUCLEOTIDE SEQUENCE [LARGE SCALE GENOMIC DNA]</scope>
    <source>
        <strain evidence="3">DSM 105720</strain>
    </source>
</reference>
<evidence type="ECO:0000256" key="1">
    <source>
        <dbReference type="SAM" id="Phobius"/>
    </source>
</evidence>
<keyword evidence="1" id="KW-1133">Transmembrane helix</keyword>
<keyword evidence="4" id="KW-1185">Reference proteome</keyword>
<keyword evidence="1" id="KW-0472">Membrane</keyword>
<accession>A0A840D2L3</accession>
<proteinExistence type="predicted"/>
<dbReference type="AlphaFoldDB" id="A0A840D2L3"/>
<dbReference type="Pfam" id="PF14358">
    <property type="entry name" value="DUF4405"/>
    <property type="match status" value="1"/>
</dbReference>
<evidence type="ECO:0000313" key="3">
    <source>
        <dbReference type="EMBL" id="MBB4046320.1"/>
    </source>
</evidence>
<evidence type="ECO:0000313" key="4">
    <source>
        <dbReference type="Proteomes" id="UP000560658"/>
    </source>
</evidence>
<comment type="caution">
    <text evidence="3">The sequence shown here is derived from an EMBL/GenBank/DDBJ whole genome shotgun (WGS) entry which is preliminary data.</text>
</comment>
<feature type="transmembrane region" description="Helical" evidence="1">
    <location>
        <begin position="14"/>
        <end position="36"/>
    </location>
</feature>
<organism evidence="3 4">
    <name type="scientific">Bacteroides reticulotermitis</name>
    <dbReference type="NCBI Taxonomy" id="1133319"/>
    <lineage>
        <taxon>Bacteria</taxon>
        <taxon>Pseudomonadati</taxon>
        <taxon>Bacteroidota</taxon>
        <taxon>Bacteroidia</taxon>
        <taxon>Bacteroidales</taxon>
        <taxon>Bacteroidaceae</taxon>
        <taxon>Bacteroides</taxon>
    </lineage>
</organism>
<feature type="domain" description="Flavinylation-associated cytochrome" evidence="2">
    <location>
        <begin position="14"/>
        <end position="71"/>
    </location>
</feature>
<dbReference type="Proteomes" id="UP000560658">
    <property type="component" value="Unassembled WGS sequence"/>
</dbReference>
<evidence type="ECO:0000259" key="2">
    <source>
        <dbReference type="Pfam" id="PF14358"/>
    </source>
</evidence>
<keyword evidence="1" id="KW-0812">Transmembrane</keyword>
<feature type="transmembrane region" description="Helical" evidence="1">
    <location>
        <begin position="48"/>
        <end position="67"/>
    </location>
</feature>
<sequence length="109" mass="12439">MNASHQKAFSRRKFISVGLFLTFTVLVITAIVIQIFEALENELFIDLFTEVHIFSGLAFMVLSVFHAKMNWQSMRVYVKAKQSVFSREAVCAFLLTVVTILVGVLFIIF</sequence>
<protein>
    <recommendedName>
        <fullName evidence="2">Flavinylation-associated cytochrome domain-containing protein</fullName>
    </recommendedName>
</protein>
<dbReference type="EMBL" id="JACIER010000028">
    <property type="protein sequence ID" value="MBB4046320.1"/>
    <property type="molecule type" value="Genomic_DNA"/>
</dbReference>
<feature type="transmembrane region" description="Helical" evidence="1">
    <location>
        <begin position="88"/>
        <end position="108"/>
    </location>
</feature>
<dbReference type="InterPro" id="IPR025517">
    <property type="entry name" value="DUF4405"/>
</dbReference>
<name>A0A840D2L3_9BACE</name>
<dbReference type="RefSeq" id="WP_044165493.1">
    <property type="nucleotide sequence ID" value="NZ_JACIER010000028.1"/>
</dbReference>